<dbReference type="EMBL" id="BAABJK010000004">
    <property type="protein sequence ID" value="GAA4963006.1"/>
    <property type="molecule type" value="Genomic_DNA"/>
</dbReference>
<keyword evidence="2" id="KW-1185">Reference proteome</keyword>
<evidence type="ECO:0008006" key="3">
    <source>
        <dbReference type="Google" id="ProtNLM"/>
    </source>
</evidence>
<proteinExistence type="predicted"/>
<dbReference type="Proteomes" id="UP001501692">
    <property type="component" value="Unassembled WGS sequence"/>
</dbReference>
<gene>
    <name evidence="1" type="ORF">GCM10023315_09170</name>
</gene>
<dbReference type="RefSeq" id="WP_345165049.1">
    <property type="nucleotide sequence ID" value="NZ_BAABJK010000004.1"/>
</dbReference>
<sequence>MKQILISIFILFVIPVKSQTYQLNKNLIDRDKKDFLGCKKEVLDVEESFTFNLSTGDLAASFNDVKDEKSISPEYLEKLKDSLTKDSLNSKLLFDIGNYYDRIHDKNNSNNYYKAALEQIDVKLFESDSALFYGTRGYLKFKLGMQGYIEDAKKALNLNPNEEASLGLYLTSLLSNNNYEKAKKFTINRLNNNESFPEISILYLIIINSIEHFSKYMSMDPTYKKEISQRHFNKLIDWSSIEIYCNKLNDKQAALKLNKLKFFFNLIVKVTLFDKNESGKILFNFSENEKKQIKKLERWLVSSLKHKTLNPYTAYKCLGLINFFCFEDAEVATNYYQKAIQIFPINKKKGEFNLDEVYTNLLSIYSYLDNKTEYENLLLKKIEDPEVKSISDYINLSKFYFLENQIEKTRFYINEAEKINSHQFDIYRLKAHADFVEETDIILEGYYMNKASRLAKTDYDYYRLYLQYAIYDMFNNKPNEAFNRLSIIKKNSEDCKTCDRLITTYFKIDN</sequence>
<evidence type="ECO:0000313" key="1">
    <source>
        <dbReference type="EMBL" id="GAA4963006.1"/>
    </source>
</evidence>
<dbReference type="SUPFAM" id="SSF48452">
    <property type="entry name" value="TPR-like"/>
    <property type="match status" value="1"/>
</dbReference>
<dbReference type="InterPro" id="IPR011990">
    <property type="entry name" value="TPR-like_helical_dom_sf"/>
</dbReference>
<dbReference type="Gene3D" id="1.25.40.10">
    <property type="entry name" value="Tetratricopeptide repeat domain"/>
    <property type="match status" value="2"/>
</dbReference>
<name>A0ABP9H7J9_9FLAO</name>
<evidence type="ECO:0000313" key="2">
    <source>
        <dbReference type="Proteomes" id="UP001501692"/>
    </source>
</evidence>
<comment type="caution">
    <text evidence="1">The sequence shown here is derived from an EMBL/GenBank/DDBJ whole genome shotgun (WGS) entry which is preliminary data.</text>
</comment>
<reference evidence="2" key="1">
    <citation type="journal article" date="2019" name="Int. J. Syst. Evol. Microbiol.">
        <title>The Global Catalogue of Microorganisms (GCM) 10K type strain sequencing project: providing services to taxonomists for standard genome sequencing and annotation.</title>
        <authorList>
            <consortium name="The Broad Institute Genomics Platform"/>
            <consortium name="The Broad Institute Genome Sequencing Center for Infectious Disease"/>
            <person name="Wu L."/>
            <person name="Ma J."/>
        </authorList>
    </citation>
    <scope>NUCLEOTIDE SEQUENCE [LARGE SCALE GENOMIC DNA]</scope>
    <source>
        <strain evidence="2">JCM 18287</strain>
    </source>
</reference>
<protein>
    <recommendedName>
        <fullName evidence="3">Tetratricopeptide repeat-containing protein</fullName>
    </recommendedName>
</protein>
<accession>A0ABP9H7J9</accession>
<dbReference type="SUPFAM" id="SSF81901">
    <property type="entry name" value="HCP-like"/>
    <property type="match status" value="1"/>
</dbReference>
<organism evidence="1 2">
    <name type="scientific">Algibacter aquimarinus</name>
    <dbReference type="NCBI Taxonomy" id="1136748"/>
    <lineage>
        <taxon>Bacteria</taxon>
        <taxon>Pseudomonadati</taxon>
        <taxon>Bacteroidota</taxon>
        <taxon>Flavobacteriia</taxon>
        <taxon>Flavobacteriales</taxon>
        <taxon>Flavobacteriaceae</taxon>
        <taxon>Algibacter</taxon>
    </lineage>
</organism>